<name>A0ABW8TEY5_9CLOT</name>
<sequence>MKYCLIAEFTKESYSNIENVQRYACKKYKLYKKLQNLHIMLETMDEPNLDKLDKIMLEQIKPYKKFKIKIEPNLVYDNEQKAVALKVEQQGYIIRIIRNLCEKLNYSGFKLHYKNLDDLYNLYIPIANGNYQLKNLFQQANQNVNNILEKSAGTSFFKIQGFKLCKLTGYKKISVIKSYPLKDY</sequence>
<keyword evidence="2" id="KW-1185">Reference proteome</keyword>
<proteinExistence type="predicted"/>
<comment type="caution">
    <text evidence="1">The sequence shown here is derived from an EMBL/GenBank/DDBJ whole genome shotgun (WGS) entry which is preliminary data.</text>
</comment>
<organism evidence="1 2">
    <name type="scientific">Clostridium neuense</name>
    <dbReference type="NCBI Taxonomy" id="1728934"/>
    <lineage>
        <taxon>Bacteria</taxon>
        <taxon>Bacillati</taxon>
        <taxon>Bacillota</taxon>
        <taxon>Clostridia</taxon>
        <taxon>Eubacteriales</taxon>
        <taxon>Clostridiaceae</taxon>
        <taxon>Clostridium</taxon>
    </lineage>
</organism>
<protein>
    <submittedName>
        <fullName evidence="1">2'-5' RNA ligase</fullName>
    </submittedName>
</protein>
<keyword evidence="1" id="KW-0436">Ligase</keyword>
<dbReference type="InterPro" id="IPR009097">
    <property type="entry name" value="Cyclic_Pdiesterase"/>
</dbReference>
<accession>A0ABW8TEY5</accession>
<dbReference type="SUPFAM" id="SSF55144">
    <property type="entry name" value="LigT-like"/>
    <property type="match status" value="1"/>
</dbReference>
<dbReference type="GO" id="GO:0016874">
    <property type="term" value="F:ligase activity"/>
    <property type="evidence" value="ECO:0007669"/>
    <property type="project" value="UniProtKB-KW"/>
</dbReference>
<dbReference type="RefSeq" id="WP_406787540.1">
    <property type="nucleotide sequence ID" value="NZ_JBJIAA010000008.1"/>
</dbReference>
<reference evidence="1 2" key="1">
    <citation type="submission" date="2024-11" db="EMBL/GenBank/DDBJ databases">
        <authorList>
            <person name="Heng Y.C."/>
            <person name="Lim A.C.H."/>
            <person name="Lee J.K.Y."/>
            <person name="Kittelmann S."/>
        </authorList>
    </citation>
    <scope>NUCLEOTIDE SEQUENCE [LARGE SCALE GENOMIC DNA]</scope>
    <source>
        <strain evidence="1 2">WILCCON 0114</strain>
    </source>
</reference>
<gene>
    <name evidence="1" type="ORF">ACJDT4_10625</name>
</gene>
<dbReference type="EMBL" id="JBJIAA010000008">
    <property type="protein sequence ID" value="MFL0250876.1"/>
    <property type="molecule type" value="Genomic_DNA"/>
</dbReference>
<evidence type="ECO:0000313" key="2">
    <source>
        <dbReference type="Proteomes" id="UP001623592"/>
    </source>
</evidence>
<dbReference type="Proteomes" id="UP001623592">
    <property type="component" value="Unassembled WGS sequence"/>
</dbReference>
<evidence type="ECO:0000313" key="1">
    <source>
        <dbReference type="EMBL" id="MFL0250876.1"/>
    </source>
</evidence>